<feature type="compositionally biased region" description="Low complexity" evidence="1">
    <location>
        <begin position="236"/>
        <end position="247"/>
    </location>
</feature>
<dbReference type="SUPFAM" id="SSF53098">
    <property type="entry name" value="Ribonuclease H-like"/>
    <property type="match status" value="1"/>
</dbReference>
<evidence type="ECO:0000313" key="2">
    <source>
        <dbReference type="EMBL" id="OQO14064.1"/>
    </source>
</evidence>
<dbReference type="InterPro" id="IPR036397">
    <property type="entry name" value="RNaseH_sf"/>
</dbReference>
<gene>
    <name evidence="2" type="ORF">B0A48_00940</name>
</gene>
<reference evidence="3" key="1">
    <citation type="submission" date="2017-03" db="EMBL/GenBank/DDBJ databases">
        <title>Genomes of endolithic fungi from Antarctica.</title>
        <authorList>
            <person name="Coleine C."/>
            <person name="Masonjones S."/>
            <person name="Stajich J.E."/>
        </authorList>
    </citation>
    <scope>NUCLEOTIDE SEQUENCE [LARGE SCALE GENOMIC DNA]</scope>
    <source>
        <strain evidence="3">CCFEE 5527</strain>
    </source>
</reference>
<organism evidence="2 3">
    <name type="scientific">Cryoendolithus antarcticus</name>
    <dbReference type="NCBI Taxonomy" id="1507870"/>
    <lineage>
        <taxon>Eukaryota</taxon>
        <taxon>Fungi</taxon>
        <taxon>Dikarya</taxon>
        <taxon>Ascomycota</taxon>
        <taxon>Pezizomycotina</taxon>
        <taxon>Dothideomycetes</taxon>
        <taxon>Dothideomycetidae</taxon>
        <taxon>Cladosporiales</taxon>
        <taxon>Cladosporiaceae</taxon>
        <taxon>Cryoendolithus</taxon>
    </lineage>
</organism>
<name>A0A1V8TRY5_9PEZI</name>
<keyword evidence="3" id="KW-1185">Reference proteome</keyword>
<evidence type="ECO:0000256" key="1">
    <source>
        <dbReference type="SAM" id="MobiDB-lite"/>
    </source>
</evidence>
<evidence type="ECO:0000313" key="3">
    <source>
        <dbReference type="Proteomes" id="UP000192596"/>
    </source>
</evidence>
<dbReference type="AlphaFoldDB" id="A0A1V8TRY5"/>
<feature type="region of interest" description="Disordered" evidence="1">
    <location>
        <begin position="227"/>
        <end position="247"/>
    </location>
</feature>
<dbReference type="GO" id="GO:0003676">
    <property type="term" value="F:nucleic acid binding"/>
    <property type="evidence" value="ECO:0007669"/>
    <property type="project" value="InterPro"/>
</dbReference>
<evidence type="ECO:0008006" key="4">
    <source>
        <dbReference type="Google" id="ProtNLM"/>
    </source>
</evidence>
<accession>A0A1V8TRY5</accession>
<dbReference type="OrthoDB" id="8191639at2759"/>
<dbReference type="InterPro" id="IPR012337">
    <property type="entry name" value="RNaseH-like_sf"/>
</dbReference>
<dbReference type="Gene3D" id="3.30.420.10">
    <property type="entry name" value="Ribonuclease H-like superfamily/Ribonuclease H"/>
    <property type="match status" value="1"/>
</dbReference>
<dbReference type="InParanoid" id="A0A1V8TRY5"/>
<comment type="caution">
    <text evidence="2">The sequence shown here is derived from an EMBL/GenBank/DDBJ whole genome shotgun (WGS) entry which is preliminary data.</text>
</comment>
<sequence>MPAFGCRATQLKPLWHLVIGKKVVYFDVEFQEWSTDGMKGHRHRLGRVSVVTEDGMVILDVFTFYDNEEGVNKHLPPPKKKLGVYRDDLKIKNGAVRASTVECWLKDIFDGRTVVMHSKTHDMDAFYLEKYIWARSKTVDTQKMLAGHPAVGCNKNPGLSTCATIMLGKNIQVVEHSSREDALTTAELYHQAVHVHNIDPALYTKDHSITPYYPWVFQDHIISSASSTVGSEDSKPTTPSSDASSAATSVTSLVITSTPPSKAPAPRLLGAWMKPLQLTTTP</sequence>
<dbReference type="EMBL" id="NAJO01000002">
    <property type="protein sequence ID" value="OQO14064.1"/>
    <property type="molecule type" value="Genomic_DNA"/>
</dbReference>
<proteinExistence type="predicted"/>
<dbReference type="Proteomes" id="UP000192596">
    <property type="component" value="Unassembled WGS sequence"/>
</dbReference>
<protein>
    <recommendedName>
        <fullName evidence="4">Exonuclease domain-containing protein</fullName>
    </recommendedName>
</protein>
<dbReference type="STRING" id="1507870.A0A1V8TRY5"/>